<evidence type="ECO:0000256" key="3">
    <source>
        <dbReference type="ARBA" id="ARBA00022692"/>
    </source>
</evidence>
<dbReference type="Pfam" id="PF01594">
    <property type="entry name" value="AI-2E_transport"/>
    <property type="match status" value="1"/>
</dbReference>
<dbReference type="EMBL" id="WQMS01000013">
    <property type="protein sequence ID" value="MVO78433.1"/>
    <property type="molecule type" value="Genomic_DNA"/>
</dbReference>
<evidence type="ECO:0000313" key="7">
    <source>
        <dbReference type="EMBL" id="MVO78433.1"/>
    </source>
</evidence>
<feature type="transmembrane region" description="Helical" evidence="6">
    <location>
        <begin position="159"/>
        <end position="177"/>
    </location>
</feature>
<feature type="transmembrane region" description="Helical" evidence="6">
    <location>
        <begin position="216"/>
        <end position="235"/>
    </location>
</feature>
<name>A0A6I4J2W3_9SPHN</name>
<feature type="transmembrane region" description="Helical" evidence="6">
    <location>
        <begin position="307"/>
        <end position="340"/>
    </location>
</feature>
<gene>
    <name evidence="7" type="ORF">GON01_10870</name>
</gene>
<evidence type="ECO:0000256" key="1">
    <source>
        <dbReference type="ARBA" id="ARBA00004141"/>
    </source>
</evidence>
<evidence type="ECO:0000256" key="6">
    <source>
        <dbReference type="SAM" id="Phobius"/>
    </source>
</evidence>
<sequence>MIDGAGTAQRVLRIALVVALALIGLWVALPFVPALLWAIVLAIAVAPVYARAEARWPAGKAVWLPLLFTAAIGLAVLVPLALGIVRAAREAHDLALWLASARAYGIPEPGWAAGLPFPHKALDDWWASNLGSAEAARRQLGHLTDPDVIARSRIIGTHLVRKAVVFAFTLLAFFFMLRHQDGIAAQARRAGDRLFGPAGERIGEQMIRSVRGTIDGLVLVGIGEGALMAVAYIAAGVPHPVLMGALTAVAAMIPFAVVLVIGGVALVLLGQGAVGAAIAIVVIGVVVVFIADHFVRPVLIGGATRLPFLWVLIGILGGVEAFGLLGLFIGPAVMAALILLWRELVAAPEADPPVPYRDSPGRIH</sequence>
<keyword evidence="5 6" id="KW-0472">Membrane</keyword>
<dbReference type="Proteomes" id="UP000441389">
    <property type="component" value="Unassembled WGS sequence"/>
</dbReference>
<comment type="caution">
    <text evidence="7">The sequence shown here is derived from an EMBL/GenBank/DDBJ whole genome shotgun (WGS) entry which is preliminary data.</text>
</comment>
<dbReference type="InterPro" id="IPR002549">
    <property type="entry name" value="AI-2E-like"/>
</dbReference>
<feature type="transmembrane region" description="Helical" evidence="6">
    <location>
        <begin position="34"/>
        <end position="50"/>
    </location>
</feature>
<feature type="transmembrane region" description="Helical" evidence="6">
    <location>
        <begin position="62"/>
        <end position="88"/>
    </location>
</feature>
<feature type="transmembrane region" description="Helical" evidence="6">
    <location>
        <begin position="12"/>
        <end position="28"/>
    </location>
</feature>
<dbReference type="PANTHER" id="PTHR21716:SF61">
    <property type="entry name" value="BLR8064 PROTEIN"/>
    <property type="match status" value="1"/>
</dbReference>
<proteinExistence type="inferred from homology"/>
<evidence type="ECO:0000256" key="2">
    <source>
        <dbReference type="ARBA" id="ARBA00009773"/>
    </source>
</evidence>
<organism evidence="7 8">
    <name type="scientific">Sphingomonas horti</name>
    <dbReference type="NCBI Taxonomy" id="2682842"/>
    <lineage>
        <taxon>Bacteria</taxon>
        <taxon>Pseudomonadati</taxon>
        <taxon>Pseudomonadota</taxon>
        <taxon>Alphaproteobacteria</taxon>
        <taxon>Sphingomonadales</taxon>
        <taxon>Sphingomonadaceae</taxon>
        <taxon>Sphingomonas</taxon>
    </lineage>
</organism>
<keyword evidence="3 6" id="KW-0812">Transmembrane</keyword>
<dbReference type="RefSeq" id="WP_309503478.1">
    <property type="nucleotide sequence ID" value="NZ_WQMS01000013.1"/>
</dbReference>
<comment type="similarity">
    <text evidence="2">Belongs to the autoinducer-2 exporter (AI-2E) (TC 2.A.86) family.</text>
</comment>
<feature type="transmembrane region" description="Helical" evidence="6">
    <location>
        <begin position="276"/>
        <end position="295"/>
    </location>
</feature>
<keyword evidence="4 6" id="KW-1133">Transmembrane helix</keyword>
<dbReference type="GO" id="GO:0016020">
    <property type="term" value="C:membrane"/>
    <property type="evidence" value="ECO:0007669"/>
    <property type="project" value="UniProtKB-SubCell"/>
</dbReference>
<keyword evidence="8" id="KW-1185">Reference proteome</keyword>
<accession>A0A6I4J2W3</accession>
<comment type="subcellular location">
    <subcellularLocation>
        <location evidence="1">Membrane</location>
        <topology evidence="1">Multi-pass membrane protein</topology>
    </subcellularLocation>
</comment>
<evidence type="ECO:0000256" key="4">
    <source>
        <dbReference type="ARBA" id="ARBA00022989"/>
    </source>
</evidence>
<dbReference type="PANTHER" id="PTHR21716">
    <property type="entry name" value="TRANSMEMBRANE PROTEIN"/>
    <property type="match status" value="1"/>
</dbReference>
<evidence type="ECO:0000313" key="8">
    <source>
        <dbReference type="Proteomes" id="UP000441389"/>
    </source>
</evidence>
<dbReference type="AlphaFoldDB" id="A0A6I4J2W3"/>
<evidence type="ECO:0000256" key="5">
    <source>
        <dbReference type="ARBA" id="ARBA00023136"/>
    </source>
</evidence>
<protein>
    <submittedName>
        <fullName evidence="7">AI-2E family transporter</fullName>
    </submittedName>
</protein>
<reference evidence="7 8" key="1">
    <citation type="submission" date="2019-12" db="EMBL/GenBank/DDBJ databases">
        <authorList>
            <person name="Huq M.A."/>
        </authorList>
    </citation>
    <scope>NUCLEOTIDE SEQUENCE [LARGE SCALE GENOMIC DNA]</scope>
    <source>
        <strain evidence="7 8">MAH-20</strain>
    </source>
</reference>
<feature type="transmembrane region" description="Helical" evidence="6">
    <location>
        <begin position="241"/>
        <end position="269"/>
    </location>
</feature>